<name>A0ACC6Q2Y2_9ACTN</name>
<evidence type="ECO:0000313" key="2">
    <source>
        <dbReference type="Proteomes" id="UP001377168"/>
    </source>
</evidence>
<keyword evidence="2" id="KW-1185">Reference proteome</keyword>
<proteinExistence type="predicted"/>
<accession>A0ACC6Q2Y2</accession>
<dbReference type="Proteomes" id="UP001377168">
    <property type="component" value="Unassembled WGS sequence"/>
</dbReference>
<reference evidence="1" key="1">
    <citation type="submission" date="2024-03" db="EMBL/GenBank/DDBJ databases">
        <title>Novel Streptomyces species of biotechnological and ecological value are a feature of Machair soil.</title>
        <authorList>
            <person name="Prole J.R."/>
            <person name="Goodfellow M."/>
            <person name="Allenby N."/>
            <person name="Ward A.C."/>
        </authorList>
    </citation>
    <scope>NUCLEOTIDE SEQUENCE</scope>
    <source>
        <strain evidence="1">MS2.AVA.5</strain>
    </source>
</reference>
<protein>
    <submittedName>
        <fullName evidence="1">Uncharacterized protein</fullName>
    </submittedName>
</protein>
<sequence>MTDLALDLLRQRPDLAALAAFPFDFDLDRAEHGEEVHLASGASLEPIAGDDTGGTFFLCGGRTVLYADSEGGAGLIADSVTDALDVVIGLPAWRDLMHPGPDPETIRELEDGMRTSYAPDLDARRAELRTALGLPERSPAELVARLHAALLRTDPDHLLLNTDELLAYDFLDRLPREPQRSIGPVRWEVVRASLIRRLDDTGPHPERLGELGRELEQIGEYAQAARAQRGLLSLRTSAWDRAAAGHVLARRERSAGDLASAGRTLARVRSAIGLDSPGTPPPHEQLTLELGPGGESPAPDTSAEEWHRRGLGRMITEEHLALVLAAIAAGEEGLARETMAHAHHLLAVIAKQFRQSLGDLPARAKWAVARLPKV</sequence>
<organism evidence="1 2">
    <name type="scientific">Streptomyces achmelvichensis</name>
    <dbReference type="NCBI Taxonomy" id="3134111"/>
    <lineage>
        <taxon>Bacteria</taxon>
        <taxon>Bacillati</taxon>
        <taxon>Actinomycetota</taxon>
        <taxon>Actinomycetes</taxon>
        <taxon>Kitasatosporales</taxon>
        <taxon>Streptomycetaceae</taxon>
        <taxon>Streptomyces</taxon>
    </lineage>
</organism>
<gene>
    <name evidence="1" type="ORF">WKI67_32445</name>
</gene>
<dbReference type="EMBL" id="JBBKAJ010000022">
    <property type="protein sequence ID" value="MEJ8638073.1"/>
    <property type="molecule type" value="Genomic_DNA"/>
</dbReference>
<comment type="caution">
    <text evidence="1">The sequence shown here is derived from an EMBL/GenBank/DDBJ whole genome shotgun (WGS) entry which is preliminary data.</text>
</comment>
<evidence type="ECO:0000313" key="1">
    <source>
        <dbReference type="EMBL" id="MEJ8638073.1"/>
    </source>
</evidence>